<comment type="catalytic activity">
    <reaction evidence="2">
        <text>DNA(n) + a 2'-deoxyribonucleoside 5'-triphosphate = DNA(n+1) + diphosphate</text>
        <dbReference type="Rhea" id="RHEA:22508"/>
        <dbReference type="Rhea" id="RHEA-COMP:17339"/>
        <dbReference type="Rhea" id="RHEA-COMP:17340"/>
        <dbReference type="ChEBI" id="CHEBI:33019"/>
        <dbReference type="ChEBI" id="CHEBI:61560"/>
        <dbReference type="ChEBI" id="CHEBI:173112"/>
        <dbReference type="EC" id="2.7.7.7"/>
    </reaction>
</comment>
<protein>
    <recommendedName>
        <fullName evidence="1">DNA-directed DNA polymerase</fullName>
        <ecNumber evidence="1">2.7.7.7</ecNumber>
    </recommendedName>
</protein>
<dbReference type="SMART" id="SM00479">
    <property type="entry name" value="EXOIII"/>
    <property type="match status" value="1"/>
</dbReference>
<evidence type="ECO:0000256" key="2">
    <source>
        <dbReference type="ARBA" id="ARBA00049244"/>
    </source>
</evidence>
<dbReference type="PANTHER" id="PTHR30231:SF37">
    <property type="entry name" value="EXODEOXYRIBONUCLEASE 10"/>
    <property type="match status" value="1"/>
</dbReference>
<dbReference type="PANTHER" id="PTHR30231">
    <property type="entry name" value="DNA POLYMERASE III SUBUNIT EPSILON"/>
    <property type="match status" value="1"/>
</dbReference>
<reference evidence="4 5" key="1">
    <citation type="submission" date="2020-03" db="EMBL/GenBank/DDBJ databases">
        <title>Draft genome sequence of environmentally isolated cultures.</title>
        <authorList>
            <person name="Wilson H.S."/>
            <person name="De Leon M.E."/>
        </authorList>
    </citation>
    <scope>NUCLEOTIDE SEQUENCE [LARGE SCALE GENOMIC DNA]</scope>
    <source>
        <strain evidence="4 5">HSC-31F16</strain>
    </source>
</reference>
<dbReference type="Proteomes" id="UP001515641">
    <property type="component" value="Unassembled WGS sequence"/>
</dbReference>
<dbReference type="InterPro" id="IPR013520">
    <property type="entry name" value="Ribonucl_H"/>
</dbReference>
<dbReference type="InterPro" id="IPR035901">
    <property type="entry name" value="GIY-YIG_endonuc_sf"/>
</dbReference>
<dbReference type="SUPFAM" id="SSF82771">
    <property type="entry name" value="GIY-YIG endonuclease"/>
    <property type="match status" value="1"/>
</dbReference>
<dbReference type="Pfam" id="PF00929">
    <property type="entry name" value="RNase_T"/>
    <property type="match status" value="1"/>
</dbReference>
<organism evidence="4 5">
    <name type="scientific">Chromobacterium fluminis</name>
    <dbReference type="NCBI Taxonomy" id="3044269"/>
    <lineage>
        <taxon>Bacteria</taxon>
        <taxon>Pseudomonadati</taxon>
        <taxon>Pseudomonadota</taxon>
        <taxon>Betaproteobacteria</taxon>
        <taxon>Neisseriales</taxon>
        <taxon>Chromobacteriaceae</taxon>
        <taxon>Chromobacterium</taxon>
    </lineage>
</organism>
<dbReference type="PROSITE" id="PS50164">
    <property type="entry name" value="GIY_YIG"/>
    <property type="match status" value="1"/>
</dbReference>
<evidence type="ECO:0000256" key="1">
    <source>
        <dbReference type="ARBA" id="ARBA00012417"/>
    </source>
</evidence>
<dbReference type="CDD" id="cd10434">
    <property type="entry name" value="GIY-YIG_UvrC_Cho"/>
    <property type="match status" value="1"/>
</dbReference>
<dbReference type="InterPro" id="IPR012337">
    <property type="entry name" value="RNaseH-like_sf"/>
</dbReference>
<sequence>MPLLICNLRGQGGGYSAIKPPRAALESQTLNPLFAQPCAIVDLETTGGHISRDRITEVGVILIDGDRVERFSSLINPGQPIPPFIENMTGISDAMVAEAPSFADLAERLLTMLSGRLFLAHNARFDYGFLKNEFRRAGLRFQSQSLCTVKLSRRLYPQFFKHSLDSLIERYDIRLPERHRALADAEAVHRFLGIASQELGEAAVGAAMAAVLAAPPELAGLPAALQEQLELLPDVPGVYALYGEEGKPLYVGKGGNLRTRVLAHFAAVKGGGKSREVHIGEPIGRVEWQETLGEFGAHLLELRLIHALKPQHNHRGKLSPELCSIQLETEDGFTRPKVVYARELDFSRTADLYGLFRHAREARKILAEIALGNALCQSVLGVEAVTSRKGAPCAALKLGRCRGACIGREPAEVHDIRLLGALAKLKVKAWPFAGAIAVVETDEVTGERAEHVFDRWCYLGSRQGDGGPLEGAPSFDLDSYKLLEGWLRKPAEGTALREL</sequence>
<dbReference type="RefSeq" id="WP_166450534.1">
    <property type="nucleotide sequence ID" value="NZ_JAAOMA010000002.1"/>
</dbReference>
<dbReference type="CDD" id="cd06127">
    <property type="entry name" value="DEDDh"/>
    <property type="match status" value="1"/>
</dbReference>
<proteinExistence type="predicted"/>
<keyword evidence="5" id="KW-1185">Reference proteome</keyword>
<evidence type="ECO:0000313" key="5">
    <source>
        <dbReference type="Proteomes" id="UP001515641"/>
    </source>
</evidence>
<evidence type="ECO:0000313" key="4">
    <source>
        <dbReference type="EMBL" id="NHR03879.1"/>
    </source>
</evidence>
<feature type="domain" description="GIY-YIG" evidence="3">
    <location>
        <begin position="234"/>
        <end position="314"/>
    </location>
</feature>
<dbReference type="Gene3D" id="3.30.420.10">
    <property type="entry name" value="Ribonuclease H-like superfamily/Ribonuclease H"/>
    <property type="match status" value="1"/>
</dbReference>
<evidence type="ECO:0000259" key="3">
    <source>
        <dbReference type="PROSITE" id="PS50164"/>
    </source>
</evidence>
<dbReference type="InterPro" id="IPR000305">
    <property type="entry name" value="GIY-YIG_endonuc"/>
</dbReference>
<comment type="caution">
    <text evidence="4">The sequence shown here is derived from an EMBL/GenBank/DDBJ whole genome shotgun (WGS) entry which is preliminary data.</text>
</comment>
<dbReference type="SUPFAM" id="SSF53098">
    <property type="entry name" value="Ribonuclease H-like"/>
    <property type="match status" value="1"/>
</dbReference>
<dbReference type="InterPro" id="IPR036397">
    <property type="entry name" value="RNaseH_sf"/>
</dbReference>
<name>A0ABX0KWF7_9NEIS</name>
<accession>A0ABX0KWF7</accession>
<dbReference type="EC" id="2.7.7.7" evidence="1"/>
<dbReference type="Gene3D" id="3.40.1440.10">
    <property type="entry name" value="GIY-YIG endonuclease"/>
    <property type="match status" value="1"/>
</dbReference>
<dbReference type="NCBIfam" id="TIGR00573">
    <property type="entry name" value="dnaq"/>
    <property type="match status" value="1"/>
</dbReference>
<gene>
    <name evidence="4" type="ORF">HA052_01595</name>
</gene>
<dbReference type="InterPro" id="IPR047296">
    <property type="entry name" value="GIY-YIG_UvrC_Cho"/>
</dbReference>
<dbReference type="InterPro" id="IPR006054">
    <property type="entry name" value="DnaQ"/>
</dbReference>
<dbReference type="EMBL" id="JAAOMA010000002">
    <property type="protein sequence ID" value="NHR03879.1"/>
    <property type="molecule type" value="Genomic_DNA"/>
</dbReference>